<evidence type="ECO:0000256" key="1">
    <source>
        <dbReference type="SAM" id="MobiDB-lite"/>
    </source>
</evidence>
<feature type="compositionally biased region" description="Low complexity" evidence="1">
    <location>
        <begin position="435"/>
        <end position="452"/>
    </location>
</feature>
<evidence type="ECO:0000313" key="2">
    <source>
        <dbReference type="EMBL" id="MBB1487169.1"/>
    </source>
</evidence>
<accession>A0A839IRQ2</accession>
<dbReference type="RefSeq" id="WP_182808952.1">
    <property type="nucleotide sequence ID" value="NZ_JACJFM010000012.1"/>
</dbReference>
<feature type="compositionally biased region" description="Polar residues" evidence="1">
    <location>
        <begin position="737"/>
        <end position="747"/>
    </location>
</feature>
<dbReference type="Pfam" id="PF19268">
    <property type="entry name" value="CIS_TMP"/>
    <property type="match status" value="2"/>
</dbReference>
<proteinExistence type="predicted"/>
<feature type="compositionally biased region" description="Basic and acidic residues" evidence="1">
    <location>
        <begin position="1232"/>
        <end position="1256"/>
    </location>
</feature>
<gene>
    <name evidence="2" type="ORF">H4O21_11160</name>
</gene>
<reference evidence="2 3" key="1">
    <citation type="submission" date="2020-08" db="EMBL/GenBank/DDBJ databases">
        <title>Oceanospirillum sp. nov. isolated from marine sediment.</title>
        <authorList>
            <person name="Ji X."/>
        </authorList>
    </citation>
    <scope>NUCLEOTIDE SEQUENCE [LARGE SCALE GENOMIC DNA]</scope>
    <source>
        <strain evidence="2 3">D5</strain>
    </source>
</reference>
<dbReference type="InterPro" id="IPR045538">
    <property type="entry name" value="CIS_TMP"/>
</dbReference>
<evidence type="ECO:0000313" key="3">
    <source>
        <dbReference type="Proteomes" id="UP000565262"/>
    </source>
</evidence>
<feature type="compositionally biased region" description="Polar residues" evidence="1">
    <location>
        <begin position="1259"/>
        <end position="1269"/>
    </location>
</feature>
<sequence length="1504" mass="171075">MTRHLIESAQLNLEFDNNHDADSFSRYAGEWVTRHLLPMVERVFDRYSHSDEVIRIDSLELDLGTLLTGAPVQEPGQLSYEFRQVLEQNIERTLIDLLNQRIPESGKGIRVLSRQESDWLQLRSFLQTGEMPWHFNKTPDNNSESLPGSSAQQQWLTESVKRHSMSLITLLHHSPQAGRIIRRLIWQLPNQDLAHFIQQLPDGLFNRVIESLQSLPASNSHSPALQPLLNRYWQQRIEQGMRLAQPGQTLMPIWSMLLAQHGDLLIRVLQQFAQRSQGIRALVKGMTVPAFVGLLRLLEPLEYEFIHRVVQRPDVLFTVSPAMTDSLTSEQSVNIAAGHDTRQNLWYFTLSYLLINRGSHFNRVSYLADLIKKMAGYHNTSVADMLSVLQRGVAGINDQSSLRNELLVLLDHVTVRLTNPDRQTAVGKTDRSFSDPDGVLSSPSSLSWPDQSADAASSPETKRRLGELLYQLERQQIVRFRELWQIISQNAAGSLKRMLQRQGQKARFRRQLALALPDDLLMAIVHLLTPDAVAFIRHTIASVEYFARAHRVSVLISSPVFHIKPSLWSGLSDRSGASSVTGRVDNPLSTRSDLASERLEQQASDIIQSGQGHNRHVSIRGVDSHRSLYPESRVNTRLLKQSLWEFTLSYLLTERGSRFNQQVYLASVLRQMAAHQNLKLIDLAGSMLRVMSETTALAAPIRTDLLVVLNHVVAPALAKTDIKHPAPPGQAEEKYTRSQLNNTVSSTDKAEPAVQALLSEDSQLSEEPPSSDESLPSAELLPEQLPDKRAEHALSIACYQYIDAVLQGRSTIAQRTDLFKQIKQYRKLADQALSTEQILWLQQPDHDQVFISALIILRHYQPWLLQRWLNESMVISAYWLQRVQGLSRTQLEYMVLCLLSLRHPSMALTSTSSKALMQSLSGYASSLSDAHKQQAFYALVMESIAHDTVIDPEEILKRLADNPVDQQKASISQARLSAEDHQAVEAIVETNQARDLLIQWLLRYLPDNWFSQTRWYRDKRFYRQSDRSKLSRPDVLQFWQALTVLKQQSTEAYALREVLLLAMQSDTLADVLLNNASEHQLNELLYLLKPAEFSSAFAYSSLIANACYRYFDHHSGSGSPASTGLALVSRSIIDALQWRYLIHYLLLKGLAFNPHRFVTGFVGYLADYWPATATLSETARLSEGSALSDVQDFRTLLLQALEQRSPVSVQALANETARIIRSELRPANASSKMDKRQATDKNRAEEDKNRVTDKKHTTNKLQVTDNTQQHPKKDQRNMMEQDVLQTPDALQIQDASQQQETEQNQGAVQTQEFLQTSQDTATALSWPEDDRDTDQDYQQVPVYNAGLVLITPYLPRLFSMFSLMEESQFTNVEARYRAVHMLQYLVDSQLSTPEHYLALNKLLTGTVLTDPVPLSVEITEEEQSTMQSLIGAVMQHWTVMKNTSMEGFQQTFLQREGVLSRQEESWLLEVQPGPYDMLLDQLPWSYSTVMYPWMDMPLHVTWRS</sequence>
<feature type="region of interest" description="Disordered" evidence="1">
    <location>
        <begin position="424"/>
        <end position="460"/>
    </location>
</feature>
<dbReference type="Proteomes" id="UP000565262">
    <property type="component" value="Unassembled WGS sequence"/>
</dbReference>
<dbReference type="EMBL" id="JACJFM010000012">
    <property type="protein sequence ID" value="MBB1487169.1"/>
    <property type="molecule type" value="Genomic_DNA"/>
</dbReference>
<feature type="region of interest" description="Disordered" evidence="1">
    <location>
        <begin position="1223"/>
        <end position="1276"/>
    </location>
</feature>
<keyword evidence="3" id="KW-1185">Reference proteome</keyword>
<name>A0A839IRQ2_9GAMM</name>
<feature type="region of interest" description="Disordered" evidence="1">
    <location>
        <begin position="1293"/>
        <end position="1334"/>
    </location>
</feature>
<feature type="region of interest" description="Disordered" evidence="1">
    <location>
        <begin position="721"/>
        <end position="748"/>
    </location>
</feature>
<comment type="caution">
    <text evidence="2">The sequence shown here is derived from an EMBL/GenBank/DDBJ whole genome shotgun (WGS) entry which is preliminary data.</text>
</comment>
<protein>
    <submittedName>
        <fullName evidence="2">Uncharacterized protein</fullName>
    </submittedName>
</protein>
<organism evidence="2 3">
    <name type="scientific">Oceanospirillum sediminis</name>
    <dbReference type="NCBI Taxonomy" id="2760088"/>
    <lineage>
        <taxon>Bacteria</taxon>
        <taxon>Pseudomonadati</taxon>
        <taxon>Pseudomonadota</taxon>
        <taxon>Gammaproteobacteria</taxon>
        <taxon>Oceanospirillales</taxon>
        <taxon>Oceanospirillaceae</taxon>
        <taxon>Oceanospirillum</taxon>
    </lineage>
</organism>
<feature type="compositionally biased region" description="Polar residues" evidence="1">
    <location>
        <begin position="1293"/>
        <end position="1323"/>
    </location>
</feature>